<protein>
    <recommendedName>
        <fullName evidence="3">Tail protein</fullName>
    </recommendedName>
</protein>
<name>A0A481W644_9CAUD</name>
<evidence type="ECO:0000313" key="2">
    <source>
        <dbReference type="Proteomes" id="UP000293575"/>
    </source>
</evidence>
<dbReference type="KEGG" id="vg:55011777"/>
<proteinExistence type="predicted"/>
<reference evidence="1" key="1">
    <citation type="submission" date="2019-01" db="EMBL/GenBank/DDBJ databases">
        <authorList>
            <person name="Hylling O."/>
            <person name="Carstens A.B."/>
            <person name="Hansen L.H."/>
        </authorList>
    </citation>
    <scope>NUCLEOTIDE SEQUENCE [LARGE SCALE GENOMIC DNA]</scope>
</reference>
<dbReference type="EMBL" id="MK473373">
    <property type="protein sequence ID" value="QBJ04564.1"/>
    <property type="molecule type" value="Genomic_DNA"/>
</dbReference>
<accession>A0A481W644</accession>
<dbReference type="RefSeq" id="YP_009820341.1">
    <property type="nucleotide sequence ID" value="NC_048166.1"/>
</dbReference>
<sequence>MTDFMLESLTDLDVRFRDYLATKVTPDMIFGYDFTEGLDVSVNDVGVLLEQDADFWLFELNIDDTGRAGVSQVAARRVLASLDITLFTKAPRDKVKYGRKVEAVADWFQDQTISGIRFRTFAPVPPTPLHGFTAYGGVTNMVFEIYVQRS</sequence>
<keyword evidence="2" id="KW-1185">Reference proteome</keyword>
<dbReference type="GeneID" id="55011777"/>
<dbReference type="Proteomes" id="UP000293575">
    <property type="component" value="Segment"/>
</dbReference>
<evidence type="ECO:0008006" key="3">
    <source>
        <dbReference type="Google" id="ProtNLM"/>
    </source>
</evidence>
<evidence type="ECO:0000313" key="1">
    <source>
        <dbReference type="EMBL" id="QBJ04564.1"/>
    </source>
</evidence>
<organism evidence="1 2">
    <name type="scientific">Pseudomonas phage Lana</name>
    <dbReference type="NCBI Taxonomy" id="2530172"/>
    <lineage>
        <taxon>Viruses</taxon>
        <taxon>Duplodnaviria</taxon>
        <taxon>Heunggongvirae</taxon>
        <taxon>Uroviricota</taxon>
        <taxon>Caudoviricetes</taxon>
        <taxon>Lanavirus</taxon>
        <taxon>Lanavirus lana</taxon>
    </lineage>
</organism>